<dbReference type="Proteomes" id="UP000253891">
    <property type="component" value="Unassembled WGS sequence"/>
</dbReference>
<dbReference type="EMBL" id="DF967991">
    <property type="protein sequence ID" value="GAO99415.1"/>
    <property type="molecule type" value="Genomic_DNA"/>
</dbReference>
<dbReference type="OrthoDB" id="2145555at2"/>
<proteinExistence type="predicted"/>
<keyword evidence="2" id="KW-1185">Reference proteome</keyword>
<name>A0A0K8MFY2_9LACO</name>
<dbReference type="RefSeq" id="WP_061992832.1">
    <property type="nucleotide sequence ID" value="NZ_DF967991.1"/>
</dbReference>
<evidence type="ECO:0000313" key="2">
    <source>
        <dbReference type="Proteomes" id="UP000253891"/>
    </source>
</evidence>
<accession>A0A0K8MFY2</accession>
<organism evidence="1 2">
    <name type="scientific">Fructobacillus ficulneus</name>
    <dbReference type="NCBI Taxonomy" id="157463"/>
    <lineage>
        <taxon>Bacteria</taxon>
        <taxon>Bacillati</taxon>
        <taxon>Bacillota</taxon>
        <taxon>Bacilli</taxon>
        <taxon>Lactobacillales</taxon>
        <taxon>Lactobacillaceae</taxon>
        <taxon>Fructobacillus</taxon>
    </lineage>
</organism>
<dbReference type="PANTHER" id="PTHR34301:SF8">
    <property type="entry name" value="ATPASE DOMAIN-CONTAINING PROTEIN"/>
    <property type="match status" value="1"/>
</dbReference>
<dbReference type="SUPFAM" id="SSF52540">
    <property type="entry name" value="P-loop containing nucleoside triphosphate hydrolases"/>
    <property type="match status" value="1"/>
</dbReference>
<dbReference type="AlphaFoldDB" id="A0A0K8MFY2"/>
<reference evidence="1 2" key="1">
    <citation type="journal article" date="2015" name="BMC Genomics">
        <title>Comparative genomics of Fructobacillus spp. and Leuconostoc spp. reveals niche-specific evolution of Fructobacillus spp.</title>
        <authorList>
            <person name="Endo A."/>
            <person name="Tanizawa Y."/>
            <person name="Tanaka N."/>
            <person name="Maeno S."/>
            <person name="Kumar H."/>
            <person name="Shiwa Y."/>
            <person name="Okada S."/>
            <person name="Yoshikawa H."/>
            <person name="Dicks L."/>
            <person name="Nakagawa J."/>
            <person name="Arita M."/>
        </authorList>
    </citation>
    <scope>NUCLEOTIDE SEQUENCE [LARGE SCALE GENOMIC DNA]</scope>
    <source>
        <strain evidence="1 2">JCM 12225</strain>
    </source>
</reference>
<gene>
    <name evidence="1" type="ORF">FFIC_140070</name>
</gene>
<dbReference type="Gene3D" id="3.40.50.300">
    <property type="entry name" value="P-loop containing nucleotide triphosphate hydrolases"/>
    <property type="match status" value="1"/>
</dbReference>
<dbReference type="PANTHER" id="PTHR34301">
    <property type="entry name" value="DNA-BINDING PROTEIN-RELATED"/>
    <property type="match status" value="1"/>
</dbReference>
<evidence type="ECO:0000313" key="1">
    <source>
        <dbReference type="EMBL" id="GAO99415.1"/>
    </source>
</evidence>
<protein>
    <submittedName>
        <fullName evidence="1">AAA ATPase domain protein</fullName>
    </submittedName>
</protein>
<dbReference type="InterPro" id="IPR027417">
    <property type="entry name" value="P-loop_NTPase"/>
</dbReference>
<sequence>MKRYQNIPDSPFTPAFGKAPQEVIGRSQIQDHLAFAVDHPNSQYTKTLITGVRGGGKTTILDQFEKSAQDEADLFVISTTAGKAKSLAEQILGQISQFYQDQRMLPKIKNLTLTVSGLVAVRFEHQKTEVPFSQAITTFMDDFQMQGQPNLAPNKLIITVDEGQADLLGLRAIGTAFQQWQRHNYNVMIIVAGLPSLTSKIGQDKALSFLSRSARYRTTPLDQDQVATMYYQTFQTADIPISQPLATAMAQASQGYPYLVQLLGSYIWSQVKLDHRPPSLPEALANAEADLERTVYDLISHDLTQSGKEMLVALTTVRGFVQAEDLVSRIHQTKGQIKAILADLDNLGVIECVDHDFYWLALPFFKAYILKNFTE</sequence>